<sequence>MKGKFIITMTVAAMLAMNSAAYGADQDVVGKLWKETQIEYAEKKIDEYMSSGWDLLGWRGEKIYFQLRDDYSRGSIIKQIEFEMQTAGKQFRMIEKNYKDNDLIYDAFLLTCLGGKTISKYFKVGKVTRAKNKAQVVKNFKKSKGEIIKKVISGLK</sequence>
<reference evidence="2 3" key="1">
    <citation type="submission" date="2020-08" db="EMBL/GenBank/DDBJ databases">
        <title>Genomic Encyclopedia of Type Strains, Phase IV (KMG-IV): sequencing the most valuable type-strain genomes for metagenomic binning, comparative biology and taxonomic classification.</title>
        <authorList>
            <person name="Goeker M."/>
        </authorList>
    </citation>
    <scope>NUCLEOTIDE SEQUENCE [LARGE SCALE GENOMIC DNA]</scope>
    <source>
        <strain evidence="2 3">DSM 103526</strain>
    </source>
</reference>
<evidence type="ECO:0000313" key="3">
    <source>
        <dbReference type="Proteomes" id="UP000579281"/>
    </source>
</evidence>
<accession>A0A841KNT6</accession>
<dbReference type="RefSeq" id="WP_184308779.1">
    <property type="nucleotide sequence ID" value="NZ_JACHEN010000004.1"/>
</dbReference>
<proteinExistence type="predicted"/>
<dbReference type="Proteomes" id="UP000579281">
    <property type="component" value="Unassembled WGS sequence"/>
</dbReference>
<gene>
    <name evidence="2" type="ORF">HNQ80_001026</name>
</gene>
<evidence type="ECO:0000256" key="1">
    <source>
        <dbReference type="SAM" id="SignalP"/>
    </source>
</evidence>
<keyword evidence="1" id="KW-0732">Signal</keyword>
<protein>
    <submittedName>
        <fullName evidence="2">Uncharacterized protein</fullName>
    </submittedName>
</protein>
<organism evidence="2 3">
    <name type="scientific">Anaerosolibacter carboniphilus</name>
    <dbReference type="NCBI Taxonomy" id="1417629"/>
    <lineage>
        <taxon>Bacteria</taxon>
        <taxon>Bacillati</taxon>
        <taxon>Bacillota</taxon>
        <taxon>Clostridia</taxon>
        <taxon>Peptostreptococcales</taxon>
        <taxon>Thermotaleaceae</taxon>
        <taxon>Anaerosolibacter</taxon>
    </lineage>
</organism>
<feature type="signal peptide" evidence="1">
    <location>
        <begin position="1"/>
        <end position="23"/>
    </location>
</feature>
<keyword evidence="3" id="KW-1185">Reference proteome</keyword>
<feature type="chain" id="PRO_5032975377" evidence="1">
    <location>
        <begin position="24"/>
        <end position="156"/>
    </location>
</feature>
<evidence type="ECO:0000313" key="2">
    <source>
        <dbReference type="EMBL" id="MBB6214941.1"/>
    </source>
</evidence>
<dbReference type="AlphaFoldDB" id="A0A841KNT6"/>
<name>A0A841KNT6_9FIRM</name>
<dbReference type="EMBL" id="JACHEN010000004">
    <property type="protein sequence ID" value="MBB6214941.1"/>
    <property type="molecule type" value="Genomic_DNA"/>
</dbReference>
<comment type="caution">
    <text evidence="2">The sequence shown here is derived from an EMBL/GenBank/DDBJ whole genome shotgun (WGS) entry which is preliminary data.</text>
</comment>